<proteinExistence type="predicted"/>
<feature type="domain" description="DNA primase/polymerase bifunctional N-terminal" evidence="2">
    <location>
        <begin position="12"/>
        <end position="134"/>
    </location>
</feature>
<comment type="caution">
    <text evidence="3">The sequence shown here is derived from an EMBL/GenBank/DDBJ whole genome shotgun (WGS) entry which is preliminary data.</text>
</comment>
<accession>X0Y9W7</accession>
<name>X0Y9W7_9ZZZZ</name>
<reference evidence="3" key="1">
    <citation type="journal article" date="2014" name="Front. Microbiol.">
        <title>High frequency of phylogenetically diverse reductive dehalogenase-homologous genes in deep subseafloor sedimentary metagenomes.</title>
        <authorList>
            <person name="Kawai M."/>
            <person name="Futagami T."/>
            <person name="Toyoda A."/>
            <person name="Takaki Y."/>
            <person name="Nishi S."/>
            <person name="Hori S."/>
            <person name="Arai W."/>
            <person name="Tsubouchi T."/>
            <person name="Morono Y."/>
            <person name="Uchiyama I."/>
            <person name="Ito T."/>
            <person name="Fujiyama A."/>
            <person name="Inagaki F."/>
            <person name="Takami H."/>
        </authorList>
    </citation>
    <scope>NUCLEOTIDE SEQUENCE</scope>
    <source>
        <strain evidence="3">Expedition CK06-06</strain>
    </source>
</reference>
<dbReference type="EMBL" id="BARS01048170">
    <property type="protein sequence ID" value="GAG33656.1"/>
    <property type="molecule type" value="Genomic_DNA"/>
</dbReference>
<dbReference type="AlphaFoldDB" id="X0Y9W7"/>
<feature type="non-terminal residue" evidence="3">
    <location>
        <position position="134"/>
    </location>
</feature>
<evidence type="ECO:0000256" key="1">
    <source>
        <dbReference type="SAM" id="MobiDB-lite"/>
    </source>
</evidence>
<evidence type="ECO:0000313" key="3">
    <source>
        <dbReference type="EMBL" id="GAG33656.1"/>
    </source>
</evidence>
<sequence>MSKQNGRLLNAAIRYAELGYPVFPCVPGGKVPLTQHGFKDATDDVTRVGSWWTQHPDANIGLPTEGLLAVDVDGDDNPWLADDPERQADIARGPLSLTPGGGRHHLFRQPRGKAWKNTSGRLAPKVDTRASGGY</sequence>
<feature type="region of interest" description="Disordered" evidence="1">
    <location>
        <begin position="91"/>
        <end position="134"/>
    </location>
</feature>
<dbReference type="Pfam" id="PF09250">
    <property type="entry name" value="Prim-Pol"/>
    <property type="match status" value="1"/>
</dbReference>
<dbReference type="CDD" id="cd04859">
    <property type="entry name" value="Prim_Pol"/>
    <property type="match status" value="1"/>
</dbReference>
<evidence type="ECO:0000259" key="2">
    <source>
        <dbReference type="SMART" id="SM00943"/>
    </source>
</evidence>
<feature type="compositionally biased region" description="Basic residues" evidence="1">
    <location>
        <begin position="102"/>
        <end position="114"/>
    </location>
</feature>
<gene>
    <name evidence="3" type="ORF">S01H1_72253</name>
</gene>
<dbReference type="SUPFAM" id="SSF56747">
    <property type="entry name" value="Prim-pol domain"/>
    <property type="match status" value="1"/>
</dbReference>
<organism evidence="3">
    <name type="scientific">marine sediment metagenome</name>
    <dbReference type="NCBI Taxonomy" id="412755"/>
    <lineage>
        <taxon>unclassified sequences</taxon>
        <taxon>metagenomes</taxon>
        <taxon>ecological metagenomes</taxon>
    </lineage>
</organism>
<dbReference type="InterPro" id="IPR015330">
    <property type="entry name" value="DNA_primase/pol_bifunc_N"/>
</dbReference>
<protein>
    <recommendedName>
        <fullName evidence="2">DNA primase/polymerase bifunctional N-terminal domain-containing protein</fullName>
    </recommendedName>
</protein>
<dbReference type="SMART" id="SM00943">
    <property type="entry name" value="Prim-Pol"/>
    <property type="match status" value="1"/>
</dbReference>